<evidence type="ECO:0000313" key="4">
    <source>
        <dbReference type="Proteomes" id="UP000008467"/>
    </source>
</evidence>
<dbReference type="Proteomes" id="UP000008467">
    <property type="component" value="Chromosome"/>
</dbReference>
<dbReference type="GO" id="GO:0004222">
    <property type="term" value="F:metalloendopeptidase activity"/>
    <property type="evidence" value="ECO:0007669"/>
    <property type="project" value="TreeGrafter"/>
</dbReference>
<evidence type="ECO:0000256" key="1">
    <source>
        <dbReference type="SAM" id="SignalP"/>
    </source>
</evidence>
<evidence type="ECO:0000259" key="2">
    <source>
        <dbReference type="SMART" id="SM01264"/>
    </source>
</evidence>
<dbReference type="InterPro" id="IPR055130">
    <property type="entry name" value="PreP_C"/>
</dbReference>
<dbReference type="AlphaFoldDB" id="F2JSC7"/>
<proteinExistence type="predicted"/>
<feature type="chain" id="PRO_5003284353" evidence="1">
    <location>
        <begin position="26"/>
        <end position="1134"/>
    </location>
</feature>
<dbReference type="GO" id="GO:0016485">
    <property type="term" value="P:protein processing"/>
    <property type="evidence" value="ECO:0007669"/>
    <property type="project" value="TreeGrafter"/>
</dbReference>
<keyword evidence="1" id="KW-0732">Signal</keyword>
<name>F2JSC7_CELLD</name>
<dbReference type="SMART" id="SM01264">
    <property type="entry name" value="M16C_associated"/>
    <property type="match status" value="1"/>
</dbReference>
<dbReference type="KEGG" id="cle:Clole_3481"/>
<dbReference type="Pfam" id="PF05193">
    <property type="entry name" value="Peptidase_M16_C"/>
    <property type="match status" value="1"/>
</dbReference>
<dbReference type="SUPFAM" id="SSF63411">
    <property type="entry name" value="LuxS/MPP-like metallohydrolase"/>
    <property type="match status" value="4"/>
</dbReference>
<accession>F2JSC7</accession>
<dbReference type="InterPro" id="IPR013578">
    <property type="entry name" value="Peptidase_M16C_assoc"/>
</dbReference>
<dbReference type="InterPro" id="IPR007863">
    <property type="entry name" value="Peptidase_M16_C"/>
</dbReference>
<evidence type="ECO:0000313" key="3">
    <source>
        <dbReference type="EMBL" id="ADZ85165.1"/>
    </source>
</evidence>
<reference evidence="3 4" key="1">
    <citation type="journal article" date="2011" name="J. Bacteriol.">
        <title>Complete genome sequence of the cellulose-degrading bacterium Cellulosilyticum lentocellum.</title>
        <authorList>
            <consortium name="US DOE Joint Genome Institute"/>
            <person name="Miller D.A."/>
            <person name="Suen G."/>
            <person name="Bruce D."/>
            <person name="Copeland A."/>
            <person name="Cheng J.F."/>
            <person name="Detter C."/>
            <person name="Goodwin L.A."/>
            <person name="Han C.S."/>
            <person name="Hauser L.J."/>
            <person name="Land M.L."/>
            <person name="Lapidus A."/>
            <person name="Lucas S."/>
            <person name="Meincke L."/>
            <person name="Pitluck S."/>
            <person name="Tapia R."/>
            <person name="Teshima H."/>
            <person name="Woyke T."/>
            <person name="Fox B.G."/>
            <person name="Angert E.R."/>
            <person name="Currie C.R."/>
        </authorList>
    </citation>
    <scope>NUCLEOTIDE SEQUENCE [LARGE SCALE GENOMIC DNA]</scope>
    <source>
        <strain evidence="4">ATCC 49066 / DSM 5427 / NCIMB 11756 / RHM5</strain>
    </source>
</reference>
<dbReference type="STRING" id="642492.Clole_3481"/>
<dbReference type="HOGENOM" id="CLU_009165_1_0_9"/>
<dbReference type="eggNOG" id="COG1026">
    <property type="taxonomic scope" value="Bacteria"/>
</dbReference>
<feature type="domain" description="Peptidase M16C associated" evidence="2">
    <location>
        <begin position="491"/>
        <end position="741"/>
    </location>
</feature>
<gene>
    <name evidence="3" type="ordered locus">Clole_3481</name>
</gene>
<dbReference type="GO" id="GO:0046872">
    <property type="term" value="F:metal ion binding"/>
    <property type="evidence" value="ECO:0007669"/>
    <property type="project" value="InterPro"/>
</dbReference>
<dbReference type="Pfam" id="PF22516">
    <property type="entry name" value="PreP_C"/>
    <property type="match status" value="1"/>
</dbReference>
<dbReference type="PANTHER" id="PTHR43016:SF13">
    <property type="entry name" value="PRESEQUENCE PROTEASE, MITOCHONDRIAL"/>
    <property type="match status" value="1"/>
</dbReference>
<dbReference type="PANTHER" id="PTHR43016">
    <property type="entry name" value="PRESEQUENCE PROTEASE"/>
    <property type="match status" value="1"/>
</dbReference>
<dbReference type="Pfam" id="PF08367">
    <property type="entry name" value="M16C_assoc"/>
    <property type="match status" value="1"/>
</dbReference>
<dbReference type="EMBL" id="CP002582">
    <property type="protein sequence ID" value="ADZ85165.1"/>
    <property type="molecule type" value="Genomic_DNA"/>
</dbReference>
<protein>
    <submittedName>
        <fullName evidence="3">Peptidase M16 domain protein</fullName>
    </submittedName>
</protein>
<dbReference type="InterPro" id="IPR011249">
    <property type="entry name" value="Metalloenz_LuxS/M16"/>
</dbReference>
<organism evidence="3 4">
    <name type="scientific">Cellulosilyticum lentocellum (strain ATCC 49066 / DSM 5427 / NCIMB 11756 / RHM5)</name>
    <name type="common">Clostridium lentocellum</name>
    <dbReference type="NCBI Taxonomy" id="642492"/>
    <lineage>
        <taxon>Bacteria</taxon>
        <taxon>Bacillati</taxon>
        <taxon>Bacillota</taxon>
        <taxon>Clostridia</taxon>
        <taxon>Lachnospirales</taxon>
        <taxon>Cellulosilyticaceae</taxon>
        <taxon>Cellulosilyticum</taxon>
    </lineage>
</organism>
<feature type="signal peptide" evidence="1">
    <location>
        <begin position="1"/>
        <end position="25"/>
    </location>
</feature>
<keyword evidence="4" id="KW-1185">Reference proteome</keyword>
<dbReference type="PROSITE" id="PS51257">
    <property type="entry name" value="PROKAR_LIPOPROTEIN"/>
    <property type="match status" value="1"/>
</dbReference>
<dbReference type="RefSeq" id="WP_013658441.1">
    <property type="nucleotide sequence ID" value="NC_015275.1"/>
</dbReference>
<sequence>MRRVRALILVAALIIGCLSPATLMAAVNDSKTLPQIGEVVSGFKALEKGKMEIVNGQTVLFEHVKSGAKLLYIKNADKNRAFDISFKTPANDNTGVNHVLEHVSTAGSQKYPFKDVFFNISNQTYCSYINAFTTNTMTSYPVASMSEAQLLKLADVYMDCVFNPFIYKEPNLFKREAWRYEKENERAPLNLTGIIYSEMQGSTDDIENAEVRNCLKALFPNGTMSNASGGTPEVIPTLTYEDVLKVHETYYHPSNALIVLYGDIDYRSFLKLLDENYLSQYDKKAITVDYKDEKPFTTVANKTYDFPAGENATTDESIISYAYAMTNISQTDRVGMSIIAEYLNQGSSIVQKAFKRANIGNTLEVYYEDSLPQPVLVFSVANTSPSKKEALGRIVDESMKTLVTKGFDETVLEMIIANTEFNNALVTEGSHLGVNIAVAVAQYWAAHGEYDYFSSYMSHIDYAKAHMTDGYLEQLVKKYIVGNKHAALVATVPKAGLLEQKRAQQKKQLAAKEASMTKEEVAKLISETASFNNWNAKEDSKEHIKELQAVSIKDLPIELKEYSIKDVTDNGVRYLSANADVGDTFLADLMFDTSGVAVEDLHYLQLYANLIGEISTTKHSIDELSTLKSMYLHNFRCTTDTWANAKTDFTYRPILDVSWLGLIGESSKSANLLEELLLETDFTQTDELLSYVKTAQSYYKDYFSGSPYNILYQYNTAAYLSDQNYSVYMKQTAYYHFLKEVESLLQKEPSKVTSKLQQIQDKIMNRTHLMSVFAGNESHTATFYKALNTFISRLPEKRINTQNYFNLPEVPTNLGIAMDTTVNYNMLSASFGNLSKDFSGKYLPLMNVISDNFLTAQLRYQNNVYSNIESVSWNGISLSTYMDPYIDKTLNTYKGIESFTQSYALTQESLDGYILKAFSEYTLPQGELSGAVNAVFNYMCGYSNNETVKLLEEIKSAQVSDLKELGQLINEVVEVGAWTSVGSKSNLEKNKKLYDQIISLQDKVAELNQSTNLTKKDFIDLLLGEDTYNKAVIQGLISGKSDEILTREEAAISIYKLLESQDLIELLKGSNVVIKDANTLSEKGLKAVEFLVGNNCMSLDEDNQFNGTSPLSEDDLLQIVLQIGHLLIVSDEVA</sequence>
<dbReference type="Gene3D" id="3.30.830.10">
    <property type="entry name" value="Metalloenzyme, LuxS/M16 peptidase-like"/>
    <property type="match status" value="4"/>
</dbReference>